<keyword evidence="3" id="KW-1185">Reference proteome</keyword>
<feature type="transmembrane region" description="Helical" evidence="1">
    <location>
        <begin position="172"/>
        <end position="193"/>
    </location>
</feature>
<feature type="transmembrane region" description="Helical" evidence="1">
    <location>
        <begin position="68"/>
        <end position="88"/>
    </location>
</feature>
<dbReference type="InterPro" id="IPR049713">
    <property type="entry name" value="Pr6Pr-like"/>
</dbReference>
<keyword evidence="1" id="KW-0472">Membrane</keyword>
<evidence type="ECO:0000313" key="3">
    <source>
        <dbReference type="Proteomes" id="UP001500929"/>
    </source>
</evidence>
<evidence type="ECO:0000313" key="2">
    <source>
        <dbReference type="EMBL" id="GAA2237918.1"/>
    </source>
</evidence>
<sequence>MLRLLVATAAAVALVFDYDYVLGFSTFSTENYFSYFTFQSNLLNVVVLGSSGILLLSGHTVGRILVSVRAMATCYVLVSGIVFALIVSQAGSHHYRIEVPWTSQLLHFYLPVVVVADWLVGVGRVPLRWRVVPLVLVFPVVWGVFTLIRGSIVGWYPYFFLDPAQVSGPGEFALYCGIALGLFASITAGLVWASRWRSGTRPRRVRASAARR</sequence>
<evidence type="ECO:0008006" key="4">
    <source>
        <dbReference type="Google" id="ProtNLM"/>
    </source>
</evidence>
<comment type="caution">
    <text evidence="2">The sequence shown here is derived from an EMBL/GenBank/DDBJ whole genome shotgun (WGS) entry which is preliminary data.</text>
</comment>
<evidence type="ECO:0000256" key="1">
    <source>
        <dbReference type="SAM" id="Phobius"/>
    </source>
</evidence>
<feature type="transmembrane region" description="Helical" evidence="1">
    <location>
        <begin position="134"/>
        <end position="160"/>
    </location>
</feature>
<name>A0ABN3DPW3_9MICO</name>
<dbReference type="NCBIfam" id="NF038065">
    <property type="entry name" value="Pr6Pr"/>
    <property type="match status" value="1"/>
</dbReference>
<keyword evidence="1" id="KW-1133">Transmembrane helix</keyword>
<dbReference type="Proteomes" id="UP001500929">
    <property type="component" value="Unassembled WGS sequence"/>
</dbReference>
<organism evidence="2 3">
    <name type="scientific">Herbiconiux moechotypicola</name>
    <dbReference type="NCBI Taxonomy" id="637393"/>
    <lineage>
        <taxon>Bacteria</taxon>
        <taxon>Bacillati</taxon>
        <taxon>Actinomycetota</taxon>
        <taxon>Actinomycetes</taxon>
        <taxon>Micrococcales</taxon>
        <taxon>Microbacteriaceae</taxon>
        <taxon>Herbiconiux</taxon>
    </lineage>
</organism>
<feature type="transmembrane region" description="Helical" evidence="1">
    <location>
        <begin position="108"/>
        <end position="127"/>
    </location>
</feature>
<reference evidence="2 3" key="1">
    <citation type="journal article" date="2019" name="Int. J. Syst. Evol. Microbiol.">
        <title>The Global Catalogue of Microorganisms (GCM) 10K type strain sequencing project: providing services to taxonomists for standard genome sequencing and annotation.</title>
        <authorList>
            <consortium name="The Broad Institute Genomics Platform"/>
            <consortium name="The Broad Institute Genome Sequencing Center for Infectious Disease"/>
            <person name="Wu L."/>
            <person name="Ma J."/>
        </authorList>
    </citation>
    <scope>NUCLEOTIDE SEQUENCE [LARGE SCALE GENOMIC DNA]</scope>
    <source>
        <strain evidence="2 3">JCM 16117</strain>
    </source>
</reference>
<protein>
    <recommendedName>
        <fullName evidence="4">Integral membrane protein</fullName>
    </recommendedName>
</protein>
<keyword evidence="1" id="KW-0812">Transmembrane</keyword>
<gene>
    <name evidence="2" type="ORF">GCM10009851_23730</name>
</gene>
<dbReference type="EMBL" id="BAAAQY010000006">
    <property type="protein sequence ID" value="GAA2237918.1"/>
    <property type="molecule type" value="Genomic_DNA"/>
</dbReference>
<accession>A0ABN3DPW3</accession>
<feature type="transmembrane region" description="Helical" evidence="1">
    <location>
        <begin position="33"/>
        <end position="56"/>
    </location>
</feature>
<dbReference type="RefSeq" id="WP_259479837.1">
    <property type="nucleotide sequence ID" value="NZ_BAAAQY010000006.1"/>
</dbReference>
<proteinExistence type="predicted"/>